<dbReference type="RefSeq" id="WP_098504234.1">
    <property type="nucleotide sequence ID" value="NZ_PDJQ01000001.1"/>
</dbReference>
<comment type="caution">
    <text evidence="3">The sequence shown here is derived from an EMBL/GenBank/DDBJ whole genome shotgun (WGS) entry which is preliminary data.</text>
</comment>
<keyword evidence="4" id="KW-1185">Reference proteome</keyword>
<dbReference type="GO" id="GO:0016616">
    <property type="term" value="F:oxidoreductase activity, acting on the CH-OH group of donors, NAD or NADP as acceptor"/>
    <property type="evidence" value="ECO:0007669"/>
    <property type="project" value="TreeGrafter"/>
</dbReference>
<evidence type="ECO:0000256" key="1">
    <source>
        <dbReference type="ARBA" id="ARBA00006484"/>
    </source>
</evidence>
<dbReference type="SUPFAM" id="SSF51735">
    <property type="entry name" value="NAD(P)-binding Rossmann-fold domains"/>
    <property type="match status" value="1"/>
</dbReference>
<dbReference type="Gene3D" id="3.40.50.720">
    <property type="entry name" value="NAD(P)-binding Rossmann-like Domain"/>
    <property type="match status" value="1"/>
</dbReference>
<keyword evidence="2" id="KW-0560">Oxidoreductase</keyword>
<dbReference type="PRINTS" id="PR00081">
    <property type="entry name" value="GDHRDH"/>
</dbReference>
<dbReference type="PANTHER" id="PTHR42760">
    <property type="entry name" value="SHORT-CHAIN DEHYDROGENASES/REDUCTASES FAMILY MEMBER"/>
    <property type="match status" value="1"/>
</dbReference>
<gene>
    <name evidence="3" type="ORF">A9A59_2128</name>
</gene>
<dbReference type="PANTHER" id="PTHR42760:SF133">
    <property type="entry name" value="3-OXOACYL-[ACYL-CARRIER-PROTEIN] REDUCTASE"/>
    <property type="match status" value="1"/>
</dbReference>
<dbReference type="InterPro" id="IPR036291">
    <property type="entry name" value="NAD(P)-bd_dom_sf"/>
</dbReference>
<reference evidence="3 4" key="1">
    <citation type="submission" date="2017-09" db="EMBL/GenBank/DDBJ databases">
        <title>Sequencing the genomes of two abundant thermophiles in Great Basin hot springs: Thermocrinis jamiesonii and novel Chloroflexi Thermoflexus hugenholtzii.</title>
        <authorList>
            <person name="Hedlund B."/>
        </authorList>
    </citation>
    <scope>NUCLEOTIDE SEQUENCE [LARGE SCALE GENOMIC DNA]</scope>
    <source>
        <strain evidence="3 4">G233</strain>
    </source>
</reference>
<dbReference type="Pfam" id="PF13561">
    <property type="entry name" value="adh_short_C2"/>
    <property type="match status" value="1"/>
</dbReference>
<proteinExistence type="inferred from homology"/>
<dbReference type="Proteomes" id="UP000223071">
    <property type="component" value="Unassembled WGS sequence"/>
</dbReference>
<dbReference type="PRINTS" id="PR00080">
    <property type="entry name" value="SDRFAMILY"/>
</dbReference>
<dbReference type="AlphaFoldDB" id="A0A2A9HI86"/>
<evidence type="ECO:0000256" key="2">
    <source>
        <dbReference type="ARBA" id="ARBA00023002"/>
    </source>
</evidence>
<comment type="similarity">
    <text evidence="1">Belongs to the short-chain dehydrogenases/reductases (SDR) family.</text>
</comment>
<name>A0A2A9HI86_TEPT2</name>
<dbReference type="InterPro" id="IPR002347">
    <property type="entry name" value="SDR_fam"/>
</dbReference>
<organism evidence="3 4">
    <name type="scientific">Tepidiforma thermophila (strain KCTC 52669 / CGMCC 1.13589 / G233)</name>
    <dbReference type="NCBI Taxonomy" id="2761530"/>
    <lineage>
        <taxon>Bacteria</taxon>
        <taxon>Bacillati</taxon>
        <taxon>Chloroflexota</taxon>
        <taxon>Tepidiformia</taxon>
        <taxon>Tepidiformales</taxon>
        <taxon>Tepidiformaceae</taxon>
        <taxon>Tepidiforma</taxon>
    </lineage>
</organism>
<evidence type="ECO:0000313" key="3">
    <source>
        <dbReference type="EMBL" id="PFG74881.1"/>
    </source>
</evidence>
<accession>A0A2A9HI86</accession>
<protein>
    <submittedName>
        <fullName evidence="3">3-oxoacyl-[acyl-carrier protein] reductase</fullName>
    </submittedName>
</protein>
<dbReference type="EMBL" id="PDJQ01000001">
    <property type="protein sequence ID" value="PFG74881.1"/>
    <property type="molecule type" value="Genomic_DNA"/>
</dbReference>
<evidence type="ECO:0000313" key="4">
    <source>
        <dbReference type="Proteomes" id="UP000223071"/>
    </source>
</evidence>
<sequence length="263" mass="28130">MAEWNRKPGFDLSGKRALVVGCANPAGRALALALAEAGADVAVASATTDGEEMLEARRIAKAVTEMGRRSFAQGWDVTLPTNVQVSMKQLGKEFGRPTILVYNADLPFAKPFEKVTDTEFARLQAVNQNGAFYTARSFVREFPEGEGPGRLIFVTSIFAERGVEGLAAYTAVKSGVIGLSTALSQELAARGFTSNCIATGWMDWTPGRGPDEIGANLLMRFIPMRRFGRADELGPLAVLLASEAAGYISGQVFHVDGGVSQHL</sequence>